<protein>
    <submittedName>
        <fullName evidence="1">Uncharacterized protein</fullName>
    </submittedName>
</protein>
<name>A0ACB7TL12_HYAAI</name>
<evidence type="ECO:0000313" key="2">
    <source>
        <dbReference type="Proteomes" id="UP000821845"/>
    </source>
</evidence>
<proteinExistence type="predicted"/>
<sequence length="87" mass="9792">MQPLHRKRDRRRLCRRRQQRTLSFVVPVGLCVGIRHTISIGASQLAAVLPFSKSAVAARWRIAPNCGTMSVLCPGLGTTMAYQRPYR</sequence>
<organism evidence="1 2">
    <name type="scientific">Hyalomma asiaticum</name>
    <name type="common">Tick</name>
    <dbReference type="NCBI Taxonomy" id="266040"/>
    <lineage>
        <taxon>Eukaryota</taxon>
        <taxon>Metazoa</taxon>
        <taxon>Ecdysozoa</taxon>
        <taxon>Arthropoda</taxon>
        <taxon>Chelicerata</taxon>
        <taxon>Arachnida</taxon>
        <taxon>Acari</taxon>
        <taxon>Parasitiformes</taxon>
        <taxon>Ixodida</taxon>
        <taxon>Ixodoidea</taxon>
        <taxon>Ixodidae</taxon>
        <taxon>Hyalomminae</taxon>
        <taxon>Hyalomma</taxon>
    </lineage>
</organism>
<accession>A0ACB7TL12</accession>
<comment type="caution">
    <text evidence="1">The sequence shown here is derived from an EMBL/GenBank/DDBJ whole genome shotgun (WGS) entry which is preliminary data.</text>
</comment>
<dbReference type="EMBL" id="CM023481">
    <property type="protein sequence ID" value="KAH6948257.1"/>
    <property type="molecule type" value="Genomic_DNA"/>
</dbReference>
<keyword evidence="2" id="KW-1185">Reference proteome</keyword>
<reference evidence="1" key="1">
    <citation type="submission" date="2020-05" db="EMBL/GenBank/DDBJ databases">
        <title>Large-scale comparative analyses of tick genomes elucidate their genetic diversity and vector capacities.</title>
        <authorList>
            <person name="Jia N."/>
            <person name="Wang J."/>
            <person name="Shi W."/>
            <person name="Du L."/>
            <person name="Sun Y."/>
            <person name="Zhan W."/>
            <person name="Jiang J."/>
            <person name="Wang Q."/>
            <person name="Zhang B."/>
            <person name="Ji P."/>
            <person name="Sakyi L.B."/>
            <person name="Cui X."/>
            <person name="Yuan T."/>
            <person name="Jiang B."/>
            <person name="Yang W."/>
            <person name="Lam T.T.-Y."/>
            <person name="Chang Q."/>
            <person name="Ding S."/>
            <person name="Wang X."/>
            <person name="Zhu J."/>
            <person name="Ruan X."/>
            <person name="Zhao L."/>
            <person name="Wei J."/>
            <person name="Que T."/>
            <person name="Du C."/>
            <person name="Cheng J."/>
            <person name="Dai P."/>
            <person name="Han X."/>
            <person name="Huang E."/>
            <person name="Gao Y."/>
            <person name="Liu J."/>
            <person name="Shao H."/>
            <person name="Ye R."/>
            <person name="Li L."/>
            <person name="Wei W."/>
            <person name="Wang X."/>
            <person name="Wang C."/>
            <person name="Yang T."/>
            <person name="Huo Q."/>
            <person name="Li W."/>
            <person name="Guo W."/>
            <person name="Chen H."/>
            <person name="Zhou L."/>
            <person name="Ni X."/>
            <person name="Tian J."/>
            <person name="Zhou Y."/>
            <person name="Sheng Y."/>
            <person name="Liu T."/>
            <person name="Pan Y."/>
            <person name="Xia L."/>
            <person name="Li J."/>
            <person name="Zhao F."/>
            <person name="Cao W."/>
        </authorList>
    </citation>
    <scope>NUCLEOTIDE SEQUENCE</scope>
    <source>
        <strain evidence="1">Hyas-2018</strain>
    </source>
</reference>
<evidence type="ECO:0000313" key="1">
    <source>
        <dbReference type="EMBL" id="KAH6948257.1"/>
    </source>
</evidence>
<dbReference type="Proteomes" id="UP000821845">
    <property type="component" value="Chromosome 1"/>
</dbReference>
<gene>
    <name evidence="1" type="ORF">HPB50_023308</name>
</gene>